<feature type="region of interest" description="Disordered" evidence="1">
    <location>
        <begin position="1"/>
        <end position="43"/>
    </location>
</feature>
<feature type="compositionally biased region" description="Polar residues" evidence="1">
    <location>
        <begin position="28"/>
        <end position="38"/>
    </location>
</feature>
<dbReference type="AlphaFoldDB" id="X1T766"/>
<dbReference type="Gene3D" id="2.60.120.200">
    <property type="match status" value="1"/>
</dbReference>
<proteinExistence type="predicted"/>
<organism evidence="2">
    <name type="scientific">marine sediment metagenome</name>
    <dbReference type="NCBI Taxonomy" id="412755"/>
    <lineage>
        <taxon>unclassified sequences</taxon>
        <taxon>metagenomes</taxon>
        <taxon>ecological metagenomes</taxon>
    </lineage>
</organism>
<feature type="non-terminal residue" evidence="2">
    <location>
        <position position="122"/>
    </location>
</feature>
<name>X1T766_9ZZZZ</name>
<accession>X1T766</accession>
<dbReference type="NCBIfam" id="NF038128">
    <property type="entry name" value="choice_anch_J"/>
    <property type="match status" value="1"/>
</dbReference>
<sequence length="122" mass="13478">GFESVTFPPTNWARFAGPGNGSAEDWQRQTNQSHSGSASAGIEYDGSNTVDRFLATSQLDLSQVSNTQLEFWHRDNWASYYNYHGVWASTASQTNPGDYSEVVETGPTAEDSWEVYNVDLSA</sequence>
<comment type="caution">
    <text evidence="2">The sequence shown here is derived from an EMBL/GenBank/DDBJ whole genome shotgun (WGS) entry which is preliminary data.</text>
</comment>
<evidence type="ECO:0000313" key="2">
    <source>
        <dbReference type="EMBL" id="GAI83400.1"/>
    </source>
</evidence>
<gene>
    <name evidence="2" type="ORF">S12H4_24981</name>
</gene>
<feature type="non-terminal residue" evidence="2">
    <location>
        <position position="1"/>
    </location>
</feature>
<evidence type="ECO:0000256" key="1">
    <source>
        <dbReference type="SAM" id="MobiDB-lite"/>
    </source>
</evidence>
<protein>
    <submittedName>
        <fullName evidence="2">Uncharacterized protein</fullName>
    </submittedName>
</protein>
<dbReference type="EMBL" id="BARW01013768">
    <property type="protein sequence ID" value="GAI83400.1"/>
    <property type="molecule type" value="Genomic_DNA"/>
</dbReference>
<reference evidence="2" key="1">
    <citation type="journal article" date="2014" name="Front. Microbiol.">
        <title>High frequency of phylogenetically diverse reductive dehalogenase-homologous genes in deep subseafloor sedimentary metagenomes.</title>
        <authorList>
            <person name="Kawai M."/>
            <person name="Futagami T."/>
            <person name="Toyoda A."/>
            <person name="Takaki Y."/>
            <person name="Nishi S."/>
            <person name="Hori S."/>
            <person name="Arai W."/>
            <person name="Tsubouchi T."/>
            <person name="Morono Y."/>
            <person name="Uchiyama I."/>
            <person name="Ito T."/>
            <person name="Fujiyama A."/>
            <person name="Inagaki F."/>
            <person name="Takami H."/>
        </authorList>
    </citation>
    <scope>NUCLEOTIDE SEQUENCE</scope>
    <source>
        <strain evidence="2">Expedition CK06-06</strain>
    </source>
</reference>